<sequence length="189" mass="19090">MAPDRGNPQFAARFRPGQRRRSARSLRDPGGSGPKGAAPSASFPLGGAASNDAWLLQAAGARSPGPLDLAHLQSAPAAESHGPGSSQFPHGSDQPRLPPGAPGGGASRRGLSGPGSPRPAVSAREHTLVQQCLPGSPRLGAERQAALVWGVVRSPGQPLPQRYSAPQSPGPGSTGTGKHRGSSRIPVGI</sequence>
<feature type="region of interest" description="Disordered" evidence="1">
    <location>
        <begin position="154"/>
        <end position="189"/>
    </location>
</feature>
<gene>
    <name evidence="2" type="ORF">NDU88_005529</name>
</gene>
<reference evidence="2" key="1">
    <citation type="journal article" date="2022" name="bioRxiv">
        <title>Sequencing and chromosome-scale assembly of the giantPleurodeles waltlgenome.</title>
        <authorList>
            <person name="Brown T."/>
            <person name="Elewa A."/>
            <person name="Iarovenko S."/>
            <person name="Subramanian E."/>
            <person name="Araus A.J."/>
            <person name="Petzold A."/>
            <person name="Susuki M."/>
            <person name="Suzuki K.-i.T."/>
            <person name="Hayashi T."/>
            <person name="Toyoda A."/>
            <person name="Oliveira C."/>
            <person name="Osipova E."/>
            <person name="Leigh N.D."/>
            <person name="Simon A."/>
            <person name="Yun M.H."/>
        </authorList>
    </citation>
    <scope>NUCLEOTIDE SEQUENCE</scope>
    <source>
        <strain evidence="2">20211129_DDA</strain>
        <tissue evidence="2">Liver</tissue>
    </source>
</reference>
<keyword evidence="3" id="KW-1185">Reference proteome</keyword>
<accession>A0AAV7TUJ2</accession>
<proteinExistence type="predicted"/>
<dbReference type="Proteomes" id="UP001066276">
    <property type="component" value="Chromosome 3_2"/>
</dbReference>
<evidence type="ECO:0000313" key="2">
    <source>
        <dbReference type="EMBL" id="KAJ1180307.1"/>
    </source>
</evidence>
<evidence type="ECO:0000256" key="1">
    <source>
        <dbReference type="SAM" id="MobiDB-lite"/>
    </source>
</evidence>
<feature type="compositionally biased region" description="Low complexity" evidence="1">
    <location>
        <begin position="108"/>
        <end position="120"/>
    </location>
</feature>
<feature type="region of interest" description="Disordered" evidence="1">
    <location>
        <begin position="1"/>
        <end position="48"/>
    </location>
</feature>
<comment type="caution">
    <text evidence="2">The sequence shown here is derived from an EMBL/GenBank/DDBJ whole genome shotgun (WGS) entry which is preliminary data.</text>
</comment>
<dbReference type="EMBL" id="JANPWB010000006">
    <property type="protein sequence ID" value="KAJ1180307.1"/>
    <property type="molecule type" value="Genomic_DNA"/>
</dbReference>
<name>A0AAV7TUJ2_PLEWA</name>
<protein>
    <submittedName>
        <fullName evidence="2">Uncharacterized protein</fullName>
    </submittedName>
</protein>
<evidence type="ECO:0000313" key="3">
    <source>
        <dbReference type="Proteomes" id="UP001066276"/>
    </source>
</evidence>
<dbReference type="AlphaFoldDB" id="A0AAV7TUJ2"/>
<organism evidence="2 3">
    <name type="scientific">Pleurodeles waltl</name>
    <name type="common">Iberian ribbed newt</name>
    <dbReference type="NCBI Taxonomy" id="8319"/>
    <lineage>
        <taxon>Eukaryota</taxon>
        <taxon>Metazoa</taxon>
        <taxon>Chordata</taxon>
        <taxon>Craniata</taxon>
        <taxon>Vertebrata</taxon>
        <taxon>Euteleostomi</taxon>
        <taxon>Amphibia</taxon>
        <taxon>Batrachia</taxon>
        <taxon>Caudata</taxon>
        <taxon>Salamandroidea</taxon>
        <taxon>Salamandridae</taxon>
        <taxon>Pleurodelinae</taxon>
        <taxon>Pleurodeles</taxon>
    </lineage>
</organism>
<feature type="region of interest" description="Disordered" evidence="1">
    <location>
        <begin position="63"/>
        <end position="136"/>
    </location>
</feature>